<evidence type="ECO:0000256" key="1">
    <source>
        <dbReference type="SAM" id="Phobius"/>
    </source>
</evidence>
<dbReference type="Proteomes" id="UP000548978">
    <property type="component" value="Unassembled WGS sequence"/>
</dbReference>
<evidence type="ECO:0000313" key="3">
    <source>
        <dbReference type="Proteomes" id="UP000548978"/>
    </source>
</evidence>
<comment type="caution">
    <text evidence="2">The sequence shown here is derived from an EMBL/GenBank/DDBJ whole genome shotgun (WGS) entry which is preliminary data.</text>
</comment>
<evidence type="ECO:0000313" key="2">
    <source>
        <dbReference type="EMBL" id="MBB5661037.1"/>
    </source>
</evidence>
<feature type="transmembrane region" description="Helical" evidence="1">
    <location>
        <begin position="103"/>
        <end position="123"/>
    </location>
</feature>
<dbReference type="AlphaFoldDB" id="A0A7W9A4F0"/>
<organism evidence="2 3">
    <name type="scientific">Brevundimonas halotolerans</name>
    <dbReference type="NCBI Taxonomy" id="69670"/>
    <lineage>
        <taxon>Bacteria</taxon>
        <taxon>Pseudomonadati</taxon>
        <taxon>Pseudomonadota</taxon>
        <taxon>Alphaproteobacteria</taxon>
        <taxon>Caulobacterales</taxon>
        <taxon>Caulobacteraceae</taxon>
        <taxon>Brevundimonas</taxon>
    </lineage>
</organism>
<keyword evidence="3" id="KW-1185">Reference proteome</keyword>
<dbReference type="OrthoDB" id="9790659at2"/>
<feature type="transmembrane region" description="Helical" evidence="1">
    <location>
        <begin position="45"/>
        <end position="62"/>
    </location>
</feature>
<dbReference type="PANTHER" id="PTHR20992:SF9">
    <property type="entry name" value="AT15442P-RELATED"/>
    <property type="match status" value="1"/>
</dbReference>
<dbReference type="Pfam" id="PF04087">
    <property type="entry name" value="DUF389"/>
    <property type="match status" value="1"/>
</dbReference>
<protein>
    <submittedName>
        <fullName evidence="2">Putative hydrophobic protein (TIGR00271 family)</fullName>
    </submittedName>
</protein>
<reference evidence="2 3" key="1">
    <citation type="submission" date="2020-08" db="EMBL/GenBank/DDBJ databases">
        <title>Genomic Encyclopedia of Type Strains, Phase IV (KMG-IV): sequencing the most valuable type-strain genomes for metagenomic binning, comparative biology and taxonomic classification.</title>
        <authorList>
            <person name="Goeker M."/>
        </authorList>
    </citation>
    <scope>NUCLEOTIDE SEQUENCE [LARGE SCALE GENOMIC DNA]</scope>
    <source>
        <strain evidence="2 3">DSM 24448</strain>
    </source>
</reference>
<keyword evidence="1" id="KW-1133">Transmembrane helix</keyword>
<feature type="transmembrane region" description="Helical" evidence="1">
    <location>
        <begin position="163"/>
        <end position="183"/>
    </location>
</feature>
<proteinExistence type="predicted"/>
<keyword evidence="1" id="KW-0812">Transmembrane</keyword>
<dbReference type="PANTHER" id="PTHR20992">
    <property type="entry name" value="AT15442P-RELATED"/>
    <property type="match status" value="1"/>
</dbReference>
<gene>
    <name evidence="2" type="ORF">FHS65_001795</name>
</gene>
<dbReference type="EMBL" id="JACIJB010000007">
    <property type="protein sequence ID" value="MBB5661037.1"/>
    <property type="molecule type" value="Genomic_DNA"/>
</dbReference>
<keyword evidence="1" id="KW-0472">Membrane</keyword>
<feature type="transmembrane region" description="Helical" evidence="1">
    <location>
        <begin position="138"/>
        <end position="156"/>
    </location>
</feature>
<dbReference type="InterPro" id="IPR005240">
    <property type="entry name" value="DUF389"/>
</dbReference>
<dbReference type="RefSeq" id="WP_123288283.1">
    <property type="nucleotide sequence ID" value="NZ_JACIJB010000007.1"/>
</dbReference>
<dbReference type="NCBIfam" id="TIGR00341">
    <property type="entry name" value="TIGR00341 family protein"/>
    <property type="match status" value="1"/>
</dbReference>
<feature type="transmembrane region" description="Helical" evidence="1">
    <location>
        <begin position="195"/>
        <end position="217"/>
    </location>
</feature>
<name>A0A7W9A4F0_9CAUL</name>
<sequence length="506" mass="53177">MSELGHSARKTRTFIRRFLAIARRNVDHDAVAENVYENGGLSGRYLIMTGISAAIAILGLMLSSPAVVIGAMLMSPMMGPIVALGFSLALLDFREMNRALKALALGFGLALIVAVVLTVLSPLKEPTAEILARTRPNFFDLLIAVFSGIAGAYAVIKQRGETIIGVAIATALMPPVATVGFGLGTGDMGIAGGAFFLFMTNLVAIALAATLTAGFYGFRPRLMERPVKWRGLAVVLVFAVLSAPLALSLRAIGLESRATAETRLAVDAIFAGSESRITLLEVRSRSGEVTVSALISTRALVADAERQLQQRLTAALHVPVAASLDQIVVADPQAASRAVQASPVSAPDPVAALRGRLIDAVPFATDAIMLNAEGSQAVVLLRPEAGLNLQSAYALETALTQRFEGLSVLVTPPVQLFDTVDLGDPAARARAVWALSRWRATPAIRMCRPEQPPEPETPPAEGEAAPARLDSGETFIAELAAVGVSTTTEGAPACQRGDINTARLSF</sequence>
<feature type="transmembrane region" description="Helical" evidence="1">
    <location>
        <begin position="229"/>
        <end position="247"/>
    </location>
</feature>
<feature type="transmembrane region" description="Helical" evidence="1">
    <location>
        <begin position="68"/>
        <end position="91"/>
    </location>
</feature>
<accession>A0A7W9A4F0</accession>